<evidence type="ECO:0000313" key="9">
    <source>
        <dbReference type="EMBL" id="TZE81703.1"/>
    </source>
</evidence>
<reference evidence="9 10" key="1">
    <citation type="submission" date="2019-08" db="EMBL/GenBank/DDBJ databases">
        <title>Calorimonas adulescens gen. nov., sp. nov., an anaerobic thermophilic bacterium from Sakhalin hot spring.</title>
        <authorList>
            <person name="Khomyakova M.A."/>
            <person name="Merkel A.Y."/>
            <person name="Novikov A."/>
            <person name="Bonch-Osmolovskaya E.A."/>
            <person name="Slobodkin A.I."/>
        </authorList>
    </citation>
    <scope>NUCLEOTIDE SEQUENCE [LARGE SCALE GENOMIC DNA]</scope>
    <source>
        <strain evidence="9 10">A05MB</strain>
    </source>
</reference>
<sequence length="306" mass="33982">MTRYILQRVFAMVLTMVVVITITFILMHAIPGGPFASEKNLPPQIKANIEAKYGLNKPLYQQYFDYWAGLLKGDLGPSYKYPGRTVNDLIEAGFPISAELGSYAILLMLFVGIPAGIISALRQYHWQDHTVMFMATLGVAVPSFVLATLFIYIFSSRLGILPAARWLSWQHKIMPTIALSAYNVSFIARLTRSSMLDVMGQDYIRTARAKGLSETSVVIKHALKNSLIPIVTVLGPLIAAVLTGSFVIEKIFAIPGMGRQFVDSVSNRDYTTIMGVTIFYGAFLVIMNLIVDIVYVFIDPRIKLAD</sequence>
<comment type="subcellular location">
    <subcellularLocation>
        <location evidence="1 7">Cell membrane</location>
        <topology evidence="1 7">Multi-pass membrane protein</topology>
    </subcellularLocation>
</comment>
<keyword evidence="2 7" id="KW-0813">Transport</keyword>
<organism evidence="9 10">
    <name type="scientific">Calorimonas adulescens</name>
    <dbReference type="NCBI Taxonomy" id="2606906"/>
    <lineage>
        <taxon>Bacteria</taxon>
        <taxon>Bacillati</taxon>
        <taxon>Bacillota</taxon>
        <taxon>Clostridia</taxon>
        <taxon>Thermoanaerobacterales</taxon>
        <taxon>Thermoanaerobacteraceae</taxon>
        <taxon>Calorimonas</taxon>
    </lineage>
</organism>
<evidence type="ECO:0000256" key="6">
    <source>
        <dbReference type="ARBA" id="ARBA00023136"/>
    </source>
</evidence>
<evidence type="ECO:0000256" key="4">
    <source>
        <dbReference type="ARBA" id="ARBA00022692"/>
    </source>
</evidence>
<feature type="transmembrane region" description="Helical" evidence="7">
    <location>
        <begin position="9"/>
        <end position="30"/>
    </location>
</feature>
<dbReference type="Gene3D" id="1.10.3720.10">
    <property type="entry name" value="MetI-like"/>
    <property type="match status" value="1"/>
</dbReference>
<proteinExistence type="inferred from homology"/>
<dbReference type="PROSITE" id="PS50928">
    <property type="entry name" value="ABC_TM1"/>
    <property type="match status" value="1"/>
</dbReference>
<dbReference type="PANTHER" id="PTHR30465:SF74">
    <property type="entry name" value="OLIGOPEPTIDE TRANSPORT SYSTEM PERMEASE PROTEIN OPPB"/>
    <property type="match status" value="1"/>
</dbReference>
<dbReference type="GO" id="GO:0005886">
    <property type="term" value="C:plasma membrane"/>
    <property type="evidence" value="ECO:0007669"/>
    <property type="project" value="UniProtKB-SubCell"/>
</dbReference>
<accession>A0A5D8QDW6</accession>
<keyword evidence="6 7" id="KW-0472">Membrane</keyword>
<dbReference type="RefSeq" id="WP_149545466.1">
    <property type="nucleotide sequence ID" value="NZ_VTPS01000011.1"/>
</dbReference>
<feature type="transmembrane region" description="Helical" evidence="7">
    <location>
        <begin position="100"/>
        <end position="121"/>
    </location>
</feature>
<dbReference type="Proteomes" id="UP000322976">
    <property type="component" value="Unassembled WGS sequence"/>
</dbReference>
<evidence type="ECO:0000259" key="8">
    <source>
        <dbReference type="PROSITE" id="PS50928"/>
    </source>
</evidence>
<dbReference type="AlphaFoldDB" id="A0A5D8QDW6"/>
<dbReference type="PANTHER" id="PTHR30465">
    <property type="entry name" value="INNER MEMBRANE ABC TRANSPORTER"/>
    <property type="match status" value="1"/>
</dbReference>
<comment type="caution">
    <text evidence="9">The sequence shown here is derived from an EMBL/GenBank/DDBJ whole genome shotgun (WGS) entry which is preliminary data.</text>
</comment>
<feature type="domain" description="ABC transmembrane type-1" evidence="8">
    <location>
        <begin position="94"/>
        <end position="295"/>
    </location>
</feature>
<keyword evidence="4 7" id="KW-0812">Transmembrane</keyword>
<dbReference type="SUPFAM" id="SSF161098">
    <property type="entry name" value="MetI-like"/>
    <property type="match status" value="1"/>
</dbReference>
<feature type="transmembrane region" description="Helical" evidence="7">
    <location>
        <begin position="133"/>
        <end position="153"/>
    </location>
</feature>
<dbReference type="InterPro" id="IPR045621">
    <property type="entry name" value="BPD_transp_1_N"/>
</dbReference>
<feature type="transmembrane region" description="Helical" evidence="7">
    <location>
        <begin position="173"/>
        <end position="191"/>
    </location>
</feature>
<dbReference type="InterPro" id="IPR000515">
    <property type="entry name" value="MetI-like"/>
</dbReference>
<evidence type="ECO:0000256" key="1">
    <source>
        <dbReference type="ARBA" id="ARBA00004651"/>
    </source>
</evidence>
<keyword evidence="5 7" id="KW-1133">Transmembrane helix</keyword>
<evidence type="ECO:0000256" key="7">
    <source>
        <dbReference type="RuleBase" id="RU363032"/>
    </source>
</evidence>
<evidence type="ECO:0000256" key="3">
    <source>
        <dbReference type="ARBA" id="ARBA00022475"/>
    </source>
</evidence>
<evidence type="ECO:0000256" key="5">
    <source>
        <dbReference type="ARBA" id="ARBA00022989"/>
    </source>
</evidence>
<comment type="similarity">
    <text evidence="7">Belongs to the binding-protein-dependent transport system permease family.</text>
</comment>
<gene>
    <name evidence="9" type="ORF">FWJ32_08125</name>
</gene>
<evidence type="ECO:0000313" key="10">
    <source>
        <dbReference type="Proteomes" id="UP000322976"/>
    </source>
</evidence>
<evidence type="ECO:0000256" key="2">
    <source>
        <dbReference type="ARBA" id="ARBA00022448"/>
    </source>
</evidence>
<dbReference type="EMBL" id="VTPS01000011">
    <property type="protein sequence ID" value="TZE81703.1"/>
    <property type="molecule type" value="Genomic_DNA"/>
</dbReference>
<protein>
    <submittedName>
        <fullName evidence="9">ABC transporter permease</fullName>
    </submittedName>
</protein>
<keyword evidence="10" id="KW-1185">Reference proteome</keyword>
<name>A0A5D8QDW6_9THEO</name>
<dbReference type="CDD" id="cd06261">
    <property type="entry name" value="TM_PBP2"/>
    <property type="match status" value="1"/>
</dbReference>
<dbReference type="InterPro" id="IPR035906">
    <property type="entry name" value="MetI-like_sf"/>
</dbReference>
<keyword evidence="3" id="KW-1003">Cell membrane</keyword>
<dbReference type="GO" id="GO:0055085">
    <property type="term" value="P:transmembrane transport"/>
    <property type="evidence" value="ECO:0007669"/>
    <property type="project" value="InterPro"/>
</dbReference>
<feature type="transmembrane region" description="Helical" evidence="7">
    <location>
        <begin position="227"/>
        <end position="253"/>
    </location>
</feature>
<dbReference type="Pfam" id="PF00528">
    <property type="entry name" value="BPD_transp_1"/>
    <property type="match status" value="1"/>
</dbReference>
<feature type="transmembrane region" description="Helical" evidence="7">
    <location>
        <begin position="273"/>
        <end position="298"/>
    </location>
</feature>
<dbReference type="Pfam" id="PF19300">
    <property type="entry name" value="BPD_transp_1_N"/>
    <property type="match status" value="1"/>
</dbReference>